<protein>
    <submittedName>
        <fullName evidence="2">NUDIX hydrolase</fullName>
    </submittedName>
</protein>
<feature type="domain" description="Nudix hydrolase" evidence="1">
    <location>
        <begin position="6"/>
        <end position="141"/>
    </location>
</feature>
<dbReference type="Gene3D" id="3.90.79.10">
    <property type="entry name" value="Nucleoside Triphosphate Pyrophosphohydrolase"/>
    <property type="match status" value="1"/>
</dbReference>
<comment type="caution">
    <text evidence="2">The sequence shown here is derived from an EMBL/GenBank/DDBJ whole genome shotgun (WGS) entry which is preliminary data.</text>
</comment>
<reference evidence="2 3" key="1">
    <citation type="journal article" date="2015" name="Nature">
        <title>rRNA introns, odd ribosomes, and small enigmatic genomes across a large radiation of phyla.</title>
        <authorList>
            <person name="Brown C.T."/>
            <person name="Hug L.A."/>
            <person name="Thomas B.C."/>
            <person name="Sharon I."/>
            <person name="Castelle C.J."/>
            <person name="Singh A."/>
            <person name="Wilkins M.J."/>
            <person name="Williams K.H."/>
            <person name="Banfield J.F."/>
        </authorList>
    </citation>
    <scope>NUCLEOTIDE SEQUENCE [LARGE SCALE GENOMIC DNA]</scope>
</reference>
<dbReference type="PROSITE" id="PS51462">
    <property type="entry name" value="NUDIX"/>
    <property type="match status" value="1"/>
</dbReference>
<dbReference type="GO" id="GO:0016787">
    <property type="term" value="F:hydrolase activity"/>
    <property type="evidence" value="ECO:0007669"/>
    <property type="project" value="UniProtKB-KW"/>
</dbReference>
<gene>
    <name evidence="2" type="ORF">UR21_C0004G0038</name>
</gene>
<dbReference type="Pfam" id="PF00293">
    <property type="entry name" value="NUDIX"/>
    <property type="match status" value="1"/>
</dbReference>
<dbReference type="PANTHER" id="PTHR43736">
    <property type="entry name" value="ADP-RIBOSE PYROPHOSPHATASE"/>
    <property type="match status" value="1"/>
</dbReference>
<organism evidence="2 3">
    <name type="scientific">Candidatus Woesebacteria bacterium GW2011_GWC2_31_9</name>
    <dbReference type="NCBI Taxonomy" id="1618586"/>
    <lineage>
        <taxon>Bacteria</taxon>
        <taxon>Candidatus Woeseibacteriota</taxon>
    </lineage>
</organism>
<evidence type="ECO:0000313" key="3">
    <source>
        <dbReference type="Proteomes" id="UP000034803"/>
    </source>
</evidence>
<dbReference type="InterPro" id="IPR000086">
    <property type="entry name" value="NUDIX_hydrolase_dom"/>
</dbReference>
<dbReference type="AlphaFoldDB" id="A0A0G0BLG7"/>
<dbReference type="InterPro" id="IPR015797">
    <property type="entry name" value="NUDIX_hydrolase-like_dom_sf"/>
</dbReference>
<dbReference type="SUPFAM" id="SSF55811">
    <property type="entry name" value="Nudix"/>
    <property type="match status" value="1"/>
</dbReference>
<accession>A0A0G0BLG7</accession>
<dbReference type="PANTHER" id="PTHR43736:SF1">
    <property type="entry name" value="DIHYDRONEOPTERIN TRIPHOSPHATE DIPHOSPHATASE"/>
    <property type="match status" value="1"/>
</dbReference>
<sequence length="146" mass="17084">MKIGEDYIGITTSFYCNDGKGNYLLHKRSKNCRDEQGKWDPGGGKLEFGLTPEKNVLKEVKEEYGCIGVIQKIIPPHTIIRKHNGKKTHWIVFPFFIKVKKNEVKINEPNKIDEIGWFKLSKLPKPLHTGFKWTFNNYKKLFNNKF</sequence>
<dbReference type="Proteomes" id="UP000034803">
    <property type="component" value="Unassembled WGS sequence"/>
</dbReference>
<dbReference type="EMBL" id="LBOI01000004">
    <property type="protein sequence ID" value="KKP31902.1"/>
    <property type="molecule type" value="Genomic_DNA"/>
</dbReference>
<evidence type="ECO:0000313" key="2">
    <source>
        <dbReference type="EMBL" id="KKP31902.1"/>
    </source>
</evidence>
<name>A0A0G0BLG7_9BACT</name>
<proteinExistence type="predicted"/>
<evidence type="ECO:0000259" key="1">
    <source>
        <dbReference type="PROSITE" id="PS51462"/>
    </source>
</evidence>
<keyword evidence="2" id="KW-0378">Hydrolase</keyword>